<dbReference type="SUPFAM" id="SSF51735">
    <property type="entry name" value="NAD(P)-binding Rossmann-fold domains"/>
    <property type="match status" value="1"/>
</dbReference>
<name>A0A4R5BRL0_9ACTN</name>
<gene>
    <name evidence="2" type="ORF">E1293_04545</name>
</gene>
<dbReference type="PANTHER" id="PTHR43162">
    <property type="match status" value="1"/>
</dbReference>
<organism evidence="2 3">
    <name type="scientific">Actinomadura darangshiensis</name>
    <dbReference type="NCBI Taxonomy" id="705336"/>
    <lineage>
        <taxon>Bacteria</taxon>
        <taxon>Bacillati</taxon>
        <taxon>Actinomycetota</taxon>
        <taxon>Actinomycetes</taxon>
        <taxon>Streptosporangiales</taxon>
        <taxon>Thermomonosporaceae</taxon>
        <taxon>Actinomadura</taxon>
    </lineage>
</organism>
<accession>A0A4R5BRL0</accession>
<dbReference type="Gene3D" id="3.90.25.10">
    <property type="entry name" value="UDP-galactose 4-epimerase, domain 1"/>
    <property type="match status" value="1"/>
</dbReference>
<proteinExistence type="predicted"/>
<dbReference type="OrthoDB" id="4457504at2"/>
<dbReference type="EMBL" id="SMKY01000011">
    <property type="protein sequence ID" value="TDD89628.1"/>
    <property type="molecule type" value="Genomic_DNA"/>
</dbReference>
<dbReference type="PANTHER" id="PTHR43162:SF1">
    <property type="entry name" value="PRESTALK A DIFFERENTIATION PROTEIN A"/>
    <property type="match status" value="1"/>
</dbReference>
<dbReference type="InterPro" id="IPR051604">
    <property type="entry name" value="Ergot_Alk_Oxidoreductase"/>
</dbReference>
<feature type="domain" description="NmrA-like" evidence="1">
    <location>
        <begin position="1"/>
        <end position="233"/>
    </location>
</feature>
<dbReference type="Gene3D" id="3.40.50.720">
    <property type="entry name" value="NAD(P)-binding Rossmann-like Domain"/>
    <property type="match status" value="1"/>
</dbReference>
<reference evidence="2 3" key="1">
    <citation type="submission" date="2019-03" db="EMBL/GenBank/DDBJ databases">
        <title>Draft genome sequences of novel Actinobacteria.</title>
        <authorList>
            <person name="Sahin N."/>
            <person name="Ay H."/>
            <person name="Saygin H."/>
        </authorList>
    </citation>
    <scope>NUCLEOTIDE SEQUENCE [LARGE SCALE GENOMIC DNA]</scope>
    <source>
        <strain evidence="2 3">DSM 45941</strain>
    </source>
</reference>
<evidence type="ECO:0000313" key="2">
    <source>
        <dbReference type="EMBL" id="TDD89628.1"/>
    </source>
</evidence>
<sequence>MKDPILVVGATSRNGSALLHRLAARNVAARAASRRPEAVDAPAGDIAPFDLHAPETFPGAVEGVERMYLIVPERLRDMARLTGRFLEYAAEAGVRRVVYLSGLGMDELEKAPPRQVEDLVRTAFPEWALLRPNWFMQNFSHGRFREDIVRHDRIVAPVADSRISFIDVADIAACAEAALTADRPANAALPLTGAEALTFGQVAEHIGAAAGRRIGYEPVDVDDPDLLAKMGIPAGGASEAMVRLLYGRVLSGKEAPVHDTFTALTGAAPSTFADFAARNAERWSTENGAGR</sequence>
<evidence type="ECO:0000313" key="3">
    <source>
        <dbReference type="Proteomes" id="UP000295578"/>
    </source>
</evidence>
<dbReference type="InterPro" id="IPR036291">
    <property type="entry name" value="NAD(P)-bd_dom_sf"/>
</dbReference>
<dbReference type="AlphaFoldDB" id="A0A4R5BRL0"/>
<evidence type="ECO:0000259" key="1">
    <source>
        <dbReference type="Pfam" id="PF05368"/>
    </source>
</evidence>
<dbReference type="InterPro" id="IPR008030">
    <property type="entry name" value="NmrA-like"/>
</dbReference>
<keyword evidence="3" id="KW-1185">Reference proteome</keyword>
<dbReference type="Proteomes" id="UP000295578">
    <property type="component" value="Unassembled WGS sequence"/>
</dbReference>
<dbReference type="Pfam" id="PF05368">
    <property type="entry name" value="NmrA"/>
    <property type="match status" value="1"/>
</dbReference>
<dbReference type="RefSeq" id="WP_132194104.1">
    <property type="nucleotide sequence ID" value="NZ_SMKY01000011.1"/>
</dbReference>
<protein>
    <recommendedName>
        <fullName evidence="1">NmrA-like domain-containing protein</fullName>
    </recommendedName>
</protein>
<comment type="caution">
    <text evidence="2">The sequence shown here is derived from an EMBL/GenBank/DDBJ whole genome shotgun (WGS) entry which is preliminary data.</text>
</comment>